<keyword evidence="1" id="KW-0175">Coiled coil</keyword>
<keyword evidence="2" id="KW-0472">Membrane</keyword>
<keyword evidence="2" id="KW-1133">Transmembrane helix</keyword>
<sequence length="224" mass="26673">MITVLSILSSIAVIVYSIITYWQYQLSKKQHHNLLVISQLNKQKDDFIRWFYDYLHMTQLALRHSIQYHMDLLEEAYYADKDLTSDFNSERRQERISENARFYDRCITDIDYQMIRLNFVIDDRYPYLGDAKKSILASHALLEKELNGFSDYIHHDLKEKVRAAESYEAFRELMAEARENARETRARIDACNREMGKGVRDDIHLLEDQILKHVGKKITMKLDN</sequence>
<proteinExistence type="predicted"/>
<feature type="coiled-coil region" evidence="1">
    <location>
        <begin position="167"/>
        <end position="194"/>
    </location>
</feature>
<feature type="transmembrane region" description="Helical" evidence="2">
    <location>
        <begin position="6"/>
        <end position="24"/>
    </location>
</feature>
<gene>
    <name evidence="3" type="ORF">NtB2_00872</name>
</gene>
<keyword evidence="4" id="KW-1185">Reference proteome</keyword>
<evidence type="ECO:0000256" key="2">
    <source>
        <dbReference type="SAM" id="Phobius"/>
    </source>
</evidence>
<dbReference type="OrthoDB" id="2242833at2"/>
<dbReference type="EMBL" id="BFFO01000004">
    <property type="protein sequence ID" value="GBG96748.1"/>
    <property type="molecule type" value="Genomic_DNA"/>
</dbReference>
<reference evidence="3 4" key="1">
    <citation type="journal article" date="2018" name="Genome Announc.">
        <title>Draft Genome Sequence of Lactococcus sp. Strain NtB2 (JCM 32569), Isolated from the Gut of the Higher Termite Nasutitermes takasagoensis.</title>
        <authorList>
            <person name="Noda S."/>
            <person name="Aihara C."/>
            <person name="Yuki M."/>
            <person name="Ohkuma M."/>
        </authorList>
    </citation>
    <scope>NUCLEOTIDE SEQUENCE [LARGE SCALE GENOMIC DNA]</scope>
    <source>
        <strain evidence="3 4">NtB2</strain>
    </source>
</reference>
<dbReference type="Proteomes" id="UP000245021">
    <property type="component" value="Unassembled WGS sequence"/>
</dbReference>
<keyword evidence="2" id="KW-0812">Transmembrane</keyword>
<comment type="caution">
    <text evidence="3">The sequence shown here is derived from an EMBL/GenBank/DDBJ whole genome shotgun (WGS) entry which is preliminary data.</text>
</comment>
<name>A0A2R5HJH4_9LACT</name>
<dbReference type="RefSeq" id="WP_109245718.1">
    <property type="nucleotide sequence ID" value="NZ_BFFO01000004.1"/>
</dbReference>
<protein>
    <submittedName>
        <fullName evidence="3">Uncharacterized protein</fullName>
    </submittedName>
</protein>
<evidence type="ECO:0000313" key="4">
    <source>
        <dbReference type="Proteomes" id="UP000245021"/>
    </source>
</evidence>
<organism evidence="3 4">
    <name type="scientific">Lactococcus termiticola</name>
    <dbReference type="NCBI Taxonomy" id="2169526"/>
    <lineage>
        <taxon>Bacteria</taxon>
        <taxon>Bacillati</taxon>
        <taxon>Bacillota</taxon>
        <taxon>Bacilli</taxon>
        <taxon>Lactobacillales</taxon>
        <taxon>Streptococcaceae</taxon>
        <taxon>Lactococcus</taxon>
    </lineage>
</organism>
<evidence type="ECO:0000313" key="3">
    <source>
        <dbReference type="EMBL" id="GBG96748.1"/>
    </source>
</evidence>
<accession>A0A2R5HJH4</accession>
<evidence type="ECO:0000256" key="1">
    <source>
        <dbReference type="SAM" id="Coils"/>
    </source>
</evidence>
<dbReference type="AlphaFoldDB" id="A0A2R5HJH4"/>